<dbReference type="EMBL" id="VWPJ01000030">
    <property type="protein sequence ID" value="KAA5603813.1"/>
    <property type="molecule type" value="Genomic_DNA"/>
</dbReference>
<evidence type="ECO:0000313" key="5">
    <source>
        <dbReference type="Proteomes" id="UP000324065"/>
    </source>
</evidence>
<evidence type="ECO:0000259" key="3">
    <source>
        <dbReference type="PROSITE" id="PS50110"/>
    </source>
</evidence>
<proteinExistence type="predicted"/>
<comment type="caution">
    <text evidence="4">The sequence shown here is derived from an EMBL/GenBank/DDBJ whole genome shotgun (WGS) entry which is preliminary data.</text>
</comment>
<evidence type="ECO:0000256" key="2">
    <source>
        <dbReference type="PROSITE-ProRule" id="PRU00169"/>
    </source>
</evidence>
<accession>A0A5M6I6R9</accession>
<feature type="domain" description="Response regulatory" evidence="3">
    <location>
        <begin position="3"/>
        <end position="119"/>
    </location>
</feature>
<dbReference type="SMART" id="SM00448">
    <property type="entry name" value="REC"/>
    <property type="match status" value="1"/>
</dbReference>
<dbReference type="SUPFAM" id="SSF52172">
    <property type="entry name" value="CheY-like"/>
    <property type="match status" value="1"/>
</dbReference>
<dbReference type="GO" id="GO:0000160">
    <property type="term" value="P:phosphorelay signal transduction system"/>
    <property type="evidence" value="ECO:0007669"/>
    <property type="project" value="InterPro"/>
</dbReference>
<dbReference type="InterPro" id="IPR050595">
    <property type="entry name" value="Bact_response_regulator"/>
</dbReference>
<keyword evidence="1 2" id="KW-0597">Phosphoprotein</keyword>
<dbReference type="OrthoDB" id="9800897at2"/>
<dbReference type="InterPro" id="IPR001789">
    <property type="entry name" value="Sig_transdc_resp-reg_receiver"/>
</dbReference>
<keyword evidence="5" id="KW-1185">Reference proteome</keyword>
<protein>
    <submittedName>
        <fullName evidence="4">Response regulator</fullName>
    </submittedName>
</protein>
<sequence>MARILIVDDAVTVRMFHRNAVEALGHDVAEAENGIEGIETALTDPVDLMLVDINMPRMDGFRFLEEIRKTPELQGIPAVMVSTEAKPDDRLKAYACGANLYRVKPVKPADMKALLSLILGEPTA</sequence>
<name>A0A5M6I6R9_9PROT</name>
<dbReference type="PROSITE" id="PS50110">
    <property type="entry name" value="RESPONSE_REGULATORY"/>
    <property type="match status" value="1"/>
</dbReference>
<dbReference type="AlphaFoldDB" id="A0A5M6I6R9"/>
<reference evidence="4 5" key="1">
    <citation type="submission" date="2019-09" db="EMBL/GenBank/DDBJ databases">
        <title>Genome sequence of Roseospira marina, one of the more divergent members of the non-sulfur purple photosynthetic bacterial family, the Rhodospirillaceae.</title>
        <authorList>
            <person name="Meyer T."/>
            <person name="Kyndt J."/>
        </authorList>
    </citation>
    <scope>NUCLEOTIDE SEQUENCE [LARGE SCALE GENOMIC DNA]</scope>
    <source>
        <strain evidence="4 5">DSM 15113</strain>
    </source>
</reference>
<evidence type="ECO:0000313" key="4">
    <source>
        <dbReference type="EMBL" id="KAA5603813.1"/>
    </source>
</evidence>
<dbReference type="Proteomes" id="UP000324065">
    <property type="component" value="Unassembled WGS sequence"/>
</dbReference>
<dbReference type="InterPro" id="IPR011006">
    <property type="entry name" value="CheY-like_superfamily"/>
</dbReference>
<evidence type="ECO:0000256" key="1">
    <source>
        <dbReference type="ARBA" id="ARBA00022553"/>
    </source>
</evidence>
<dbReference type="PANTHER" id="PTHR44591:SF25">
    <property type="entry name" value="CHEMOTAXIS TWO-COMPONENT RESPONSE REGULATOR"/>
    <property type="match status" value="1"/>
</dbReference>
<dbReference type="PANTHER" id="PTHR44591">
    <property type="entry name" value="STRESS RESPONSE REGULATOR PROTEIN 1"/>
    <property type="match status" value="1"/>
</dbReference>
<feature type="modified residue" description="4-aspartylphosphate" evidence="2">
    <location>
        <position position="52"/>
    </location>
</feature>
<dbReference type="Pfam" id="PF00072">
    <property type="entry name" value="Response_reg"/>
    <property type="match status" value="1"/>
</dbReference>
<gene>
    <name evidence="4" type="ORF">F1188_19025</name>
</gene>
<organism evidence="4 5">
    <name type="scientific">Roseospira marina</name>
    <dbReference type="NCBI Taxonomy" id="140057"/>
    <lineage>
        <taxon>Bacteria</taxon>
        <taxon>Pseudomonadati</taxon>
        <taxon>Pseudomonadota</taxon>
        <taxon>Alphaproteobacteria</taxon>
        <taxon>Rhodospirillales</taxon>
        <taxon>Rhodospirillaceae</taxon>
        <taxon>Roseospira</taxon>
    </lineage>
</organism>
<dbReference type="Gene3D" id="3.40.50.2300">
    <property type="match status" value="1"/>
</dbReference>